<feature type="transmembrane region" description="Helical" evidence="2">
    <location>
        <begin position="50"/>
        <end position="68"/>
    </location>
</feature>
<accession>A0A6G9YRT3</accession>
<keyword evidence="2" id="KW-0472">Membrane</keyword>
<reference evidence="3 4" key="1">
    <citation type="journal article" date="2019" name="ACS Chem. Biol.">
        <title>Identification and Mobilization of a Cryptic Antibiotic Biosynthesis Gene Locus from a Human-Pathogenic Nocardia Isolate.</title>
        <authorList>
            <person name="Herisse M."/>
            <person name="Ishida K."/>
            <person name="Porter J.L."/>
            <person name="Howden B."/>
            <person name="Hertweck C."/>
            <person name="Stinear T.P."/>
            <person name="Pidot S.J."/>
        </authorList>
    </citation>
    <scope>NUCLEOTIDE SEQUENCE [LARGE SCALE GENOMIC DNA]</scope>
    <source>
        <strain evidence="3 4">AUSMDU00012717</strain>
    </source>
</reference>
<keyword evidence="2" id="KW-0812">Transmembrane</keyword>
<protein>
    <submittedName>
        <fullName evidence="3">DUF2871 family protein</fullName>
    </submittedName>
</protein>
<proteinExistence type="predicted"/>
<evidence type="ECO:0000313" key="4">
    <source>
        <dbReference type="Proteomes" id="UP000503540"/>
    </source>
</evidence>
<evidence type="ECO:0000256" key="2">
    <source>
        <dbReference type="SAM" id="Phobius"/>
    </source>
</evidence>
<gene>
    <name evidence="3" type="ORF">F5544_39950</name>
</gene>
<dbReference type="Pfam" id="PF11070">
    <property type="entry name" value="DUF2871"/>
    <property type="match status" value="1"/>
</dbReference>
<feature type="transmembrane region" description="Helical" evidence="2">
    <location>
        <begin position="83"/>
        <end position="104"/>
    </location>
</feature>
<dbReference type="KEGG" id="nah:F5544_39950"/>
<dbReference type="InterPro" id="IPR021299">
    <property type="entry name" value="DUF2871"/>
</dbReference>
<name>A0A6G9YRT3_9NOCA</name>
<dbReference type="AlphaFoldDB" id="A0A6G9YRT3"/>
<sequence length="187" mass="20638">MRVDRGHGPADPPRNQRGARAADRSGARRAARLIPTTATYFTNEDSMKQLYWAAVAYTALGLPSGLFYRELTKAHEFTGKTELAVVHTHLLALGTLFFLIVLVLEHQLALSNTRAYRWFFAVYNVAVLWTVSCMTIIGARTVLGYGESSPLSHLAGGGHILLTIGFVLFFLTVYQAITARRDEVVPA</sequence>
<feature type="region of interest" description="Disordered" evidence="1">
    <location>
        <begin position="1"/>
        <end position="26"/>
    </location>
</feature>
<feature type="transmembrane region" description="Helical" evidence="2">
    <location>
        <begin position="151"/>
        <end position="171"/>
    </location>
</feature>
<keyword evidence="4" id="KW-1185">Reference proteome</keyword>
<dbReference type="Proteomes" id="UP000503540">
    <property type="component" value="Chromosome"/>
</dbReference>
<keyword evidence="2" id="KW-1133">Transmembrane helix</keyword>
<feature type="transmembrane region" description="Helical" evidence="2">
    <location>
        <begin position="116"/>
        <end position="139"/>
    </location>
</feature>
<dbReference type="EMBL" id="CP046172">
    <property type="protein sequence ID" value="QIS15807.1"/>
    <property type="molecule type" value="Genomic_DNA"/>
</dbReference>
<evidence type="ECO:0000256" key="1">
    <source>
        <dbReference type="SAM" id="MobiDB-lite"/>
    </source>
</evidence>
<evidence type="ECO:0000313" key="3">
    <source>
        <dbReference type="EMBL" id="QIS15807.1"/>
    </source>
</evidence>
<organism evidence="3 4">
    <name type="scientific">Nocardia arthritidis</name>
    <dbReference type="NCBI Taxonomy" id="228602"/>
    <lineage>
        <taxon>Bacteria</taxon>
        <taxon>Bacillati</taxon>
        <taxon>Actinomycetota</taxon>
        <taxon>Actinomycetes</taxon>
        <taxon>Mycobacteriales</taxon>
        <taxon>Nocardiaceae</taxon>
        <taxon>Nocardia</taxon>
    </lineage>
</organism>